<evidence type="ECO:0000256" key="6">
    <source>
        <dbReference type="ARBA" id="ARBA00022842"/>
    </source>
</evidence>
<dbReference type="PROSITE" id="PS51706">
    <property type="entry name" value="G_ENGB"/>
    <property type="match status" value="1"/>
</dbReference>
<dbReference type="PANTHER" id="PTHR11649:SF13">
    <property type="entry name" value="ENGB-TYPE G DOMAIN-CONTAINING PROTEIN"/>
    <property type="match status" value="1"/>
</dbReference>
<dbReference type="Gene3D" id="3.40.50.300">
    <property type="entry name" value="P-loop containing nucleotide triphosphate hydrolases"/>
    <property type="match status" value="1"/>
</dbReference>
<dbReference type="Pfam" id="PF01048">
    <property type="entry name" value="PNP_UDP_1"/>
    <property type="match status" value="1"/>
</dbReference>
<keyword evidence="10" id="KW-0175">Coiled coil</keyword>
<dbReference type="Pfam" id="PF00805">
    <property type="entry name" value="Pentapeptide"/>
    <property type="match status" value="1"/>
</dbReference>
<dbReference type="InterPro" id="IPR006073">
    <property type="entry name" value="GTP-bd"/>
</dbReference>
<dbReference type="InterPro" id="IPR000845">
    <property type="entry name" value="Nucleoside_phosphorylase_d"/>
</dbReference>
<gene>
    <name evidence="12" type="ORF">POVCU1_024240</name>
</gene>
<sequence length="640" mass="73037">MHRANIQFENETAWGLYADVITPYLAKPFLNINFLNATETPFWLDDKHVEKGNLIFSSKIIAYPVYVAQTIHKYKPSDIPQIAIFGRSNVGKSSLINALLNYREVAQASRTPGRTRHLFVFNLENYISVVDLPGYGYAKVSKNMRDNWSVLIEEYLNRAKNLKRALCLIECTELLTPHDFVLLDMFITKKIPFQIILTKIDKLKASELHNAMVKILSVLDNYRKKVKAYNEKENRNKKNNTKNKNLAEEIMYELNINEYLFNVSSLKHFGIQQLRAHLSLIALDNLHSRGPSPLFNLHMHNTDMHNTDMHHTDMHHADMHHTDMHHTDMHKYICDDGRVYIFTNFKKNVSAFSKRTKSHHSPLQAQISKSARLQSTAQSDSRERILPFVNFPYFSKMDEEQRHIKLTKAQTTPVVLVVGDPGRVDKVKALCDSYVDLAYNREYKSAECHYKGQKFLCVSHGVGSAGCAICFEELMNNGAKVIIRAGSCGSLQPDAMKRGDICICNAAVREDRVSHLLIYSDFPAVADYEVYDTLNKCAKELDVPVFNGISLSSDLYYPHKIIPTRLEDYSKANVAVVEMEVATLMVMGTLRKVKTGGIFIVDGCPLKWDEGDFDNNLVPDRLEKMIKISLNACAQLAKKY</sequence>
<evidence type="ECO:0000256" key="7">
    <source>
        <dbReference type="ARBA" id="ARBA00023134"/>
    </source>
</evidence>
<dbReference type="CDD" id="cd17767">
    <property type="entry name" value="UP_EcUdp-like"/>
    <property type="match status" value="1"/>
</dbReference>
<reference evidence="13" key="1">
    <citation type="submission" date="2016-05" db="EMBL/GenBank/DDBJ databases">
        <authorList>
            <person name="Naeem Raeece"/>
        </authorList>
    </citation>
    <scope>NUCLEOTIDE SEQUENCE [LARGE SCALE GENOMIC DNA]</scope>
</reference>
<dbReference type="Gene3D" id="3.40.50.1580">
    <property type="entry name" value="Nucleoside phosphorylase domain"/>
    <property type="match status" value="1"/>
</dbReference>
<dbReference type="GO" id="GO:0003824">
    <property type="term" value="F:catalytic activity"/>
    <property type="evidence" value="ECO:0007669"/>
    <property type="project" value="InterPro"/>
</dbReference>
<keyword evidence="7" id="KW-0342">GTP-binding</keyword>
<dbReference type="InterPro" id="IPR035994">
    <property type="entry name" value="Nucleoside_phosphorylase_sf"/>
</dbReference>
<dbReference type="Proteomes" id="UP000078546">
    <property type="component" value="Unassembled WGS sequence"/>
</dbReference>
<dbReference type="HAMAP" id="MF_00321">
    <property type="entry name" value="GTPase_EngB"/>
    <property type="match status" value="1"/>
</dbReference>
<dbReference type="GO" id="GO:0009116">
    <property type="term" value="P:nucleoside metabolic process"/>
    <property type="evidence" value="ECO:0007669"/>
    <property type="project" value="InterPro"/>
</dbReference>
<accession>A0A1A8WM10</accession>
<dbReference type="PANTHER" id="PTHR11649">
    <property type="entry name" value="MSS1/TRME-RELATED GTP-BINDING PROTEIN"/>
    <property type="match status" value="1"/>
</dbReference>
<comment type="cofactor">
    <cofactor evidence="1">
        <name>Mg(2+)</name>
        <dbReference type="ChEBI" id="CHEBI:18420"/>
    </cofactor>
</comment>
<dbReference type="GO" id="GO:0051301">
    <property type="term" value="P:cell division"/>
    <property type="evidence" value="ECO:0007669"/>
    <property type="project" value="UniProtKB-KW"/>
</dbReference>
<dbReference type="InterPro" id="IPR030393">
    <property type="entry name" value="G_ENGB_dom"/>
</dbReference>
<keyword evidence="5" id="KW-0547">Nucleotide-binding</keyword>
<keyword evidence="4" id="KW-0479">Metal-binding</keyword>
<dbReference type="GO" id="GO:0005525">
    <property type="term" value="F:GTP binding"/>
    <property type="evidence" value="ECO:0007669"/>
    <property type="project" value="UniProtKB-KW"/>
</dbReference>
<evidence type="ECO:0000256" key="4">
    <source>
        <dbReference type="ARBA" id="ARBA00022723"/>
    </source>
</evidence>
<evidence type="ECO:0000256" key="1">
    <source>
        <dbReference type="ARBA" id="ARBA00001946"/>
    </source>
</evidence>
<dbReference type="NCBIfam" id="TIGR03598">
    <property type="entry name" value="GTPase_YsxC"/>
    <property type="match status" value="1"/>
</dbReference>
<feature type="domain" description="EngB-type G" evidence="11">
    <location>
        <begin position="78"/>
        <end position="256"/>
    </location>
</feature>
<dbReference type="GO" id="GO:0046872">
    <property type="term" value="F:metal ion binding"/>
    <property type="evidence" value="ECO:0007669"/>
    <property type="project" value="UniProtKB-KW"/>
</dbReference>
<keyword evidence="6" id="KW-0460">Magnesium</keyword>
<dbReference type="AlphaFoldDB" id="A0A1A8WM10"/>
<protein>
    <submittedName>
        <fullName evidence="12">Purine nucleoside phosphorylase, putative (PNP)</fullName>
    </submittedName>
</protein>
<dbReference type="CDD" id="cd01876">
    <property type="entry name" value="YihA_EngB"/>
    <property type="match status" value="1"/>
</dbReference>
<keyword evidence="3" id="KW-0132">Cell division</keyword>
<dbReference type="SUPFAM" id="SSF53167">
    <property type="entry name" value="Purine and uridine phosphorylases"/>
    <property type="match status" value="1"/>
</dbReference>
<evidence type="ECO:0000313" key="13">
    <source>
        <dbReference type="Proteomes" id="UP000078546"/>
    </source>
</evidence>
<dbReference type="InterPro" id="IPR001646">
    <property type="entry name" value="5peptide_repeat"/>
</dbReference>
<evidence type="ECO:0000313" key="12">
    <source>
        <dbReference type="EMBL" id="SBS92896.1"/>
    </source>
</evidence>
<evidence type="ECO:0000256" key="5">
    <source>
        <dbReference type="ARBA" id="ARBA00022741"/>
    </source>
</evidence>
<comment type="similarity">
    <text evidence="2">Belongs to the TRAFAC class TrmE-Era-EngA-EngB-Septin-like GTPase superfamily. EngB GTPase family.</text>
</comment>
<evidence type="ECO:0000256" key="9">
    <source>
        <dbReference type="ARBA" id="ARBA00023306"/>
    </source>
</evidence>
<dbReference type="Pfam" id="PF01926">
    <property type="entry name" value="MMR_HSR1"/>
    <property type="match status" value="1"/>
</dbReference>
<keyword evidence="8" id="KW-0717">Septation</keyword>
<evidence type="ECO:0000259" key="11">
    <source>
        <dbReference type="PROSITE" id="PS51706"/>
    </source>
</evidence>
<feature type="coiled-coil region" evidence="10">
    <location>
        <begin position="219"/>
        <end position="249"/>
    </location>
</feature>
<organism evidence="12 13">
    <name type="scientific">Plasmodium ovale curtisi</name>
    <dbReference type="NCBI Taxonomy" id="864141"/>
    <lineage>
        <taxon>Eukaryota</taxon>
        <taxon>Sar</taxon>
        <taxon>Alveolata</taxon>
        <taxon>Apicomplexa</taxon>
        <taxon>Aconoidasida</taxon>
        <taxon>Haemosporida</taxon>
        <taxon>Plasmodiidae</taxon>
        <taxon>Plasmodium</taxon>
        <taxon>Plasmodium (Plasmodium)</taxon>
    </lineage>
</organism>
<proteinExistence type="inferred from homology"/>
<dbReference type="InterPro" id="IPR019987">
    <property type="entry name" value="GTP-bd_ribosome_bio_YsxC"/>
</dbReference>
<evidence type="ECO:0000256" key="8">
    <source>
        <dbReference type="ARBA" id="ARBA00023210"/>
    </source>
</evidence>
<name>A0A1A8WM10_PLAOA</name>
<dbReference type="SUPFAM" id="SSF52540">
    <property type="entry name" value="P-loop containing nucleoside triphosphate hydrolases"/>
    <property type="match status" value="1"/>
</dbReference>
<dbReference type="EMBL" id="FLQV01000454">
    <property type="protein sequence ID" value="SBS92896.1"/>
    <property type="molecule type" value="Genomic_DNA"/>
</dbReference>
<evidence type="ECO:0000256" key="3">
    <source>
        <dbReference type="ARBA" id="ARBA00022618"/>
    </source>
</evidence>
<evidence type="ECO:0000256" key="10">
    <source>
        <dbReference type="SAM" id="Coils"/>
    </source>
</evidence>
<dbReference type="InterPro" id="IPR027417">
    <property type="entry name" value="P-loop_NTPase"/>
</dbReference>
<evidence type="ECO:0000256" key="2">
    <source>
        <dbReference type="ARBA" id="ARBA00009638"/>
    </source>
</evidence>
<keyword evidence="9" id="KW-0131">Cell cycle</keyword>